<sequence length="159" mass="17477">MSELTLILPVLLHGQPFPALRSIEFDVPFIERGAAWFIETLWLFLTHDSSPVLAQVIFSFNHPYASDDPALPLLNAEQINTIDSALAAHPSRPRIWWCRGFDGPDATPDLHNFAILVERCMPKAHAASSAVVSAFTPEPWRVLGGLVEGVPYSIVVGPP</sequence>
<keyword evidence="2" id="KW-1185">Reference proteome</keyword>
<dbReference type="EMBL" id="JARKIE010000004">
    <property type="protein sequence ID" value="KAJ7708076.1"/>
    <property type="molecule type" value="Genomic_DNA"/>
</dbReference>
<organism evidence="1 2">
    <name type="scientific">Mycena rosella</name>
    <name type="common">Pink bonnet</name>
    <name type="synonym">Agaricus rosellus</name>
    <dbReference type="NCBI Taxonomy" id="1033263"/>
    <lineage>
        <taxon>Eukaryota</taxon>
        <taxon>Fungi</taxon>
        <taxon>Dikarya</taxon>
        <taxon>Basidiomycota</taxon>
        <taxon>Agaricomycotina</taxon>
        <taxon>Agaricomycetes</taxon>
        <taxon>Agaricomycetidae</taxon>
        <taxon>Agaricales</taxon>
        <taxon>Marasmiineae</taxon>
        <taxon>Mycenaceae</taxon>
        <taxon>Mycena</taxon>
    </lineage>
</organism>
<gene>
    <name evidence="1" type="ORF">B0H17DRAFT_1191576</name>
</gene>
<evidence type="ECO:0000313" key="2">
    <source>
        <dbReference type="Proteomes" id="UP001221757"/>
    </source>
</evidence>
<name>A0AAD7GYD8_MYCRO</name>
<dbReference type="AlphaFoldDB" id="A0AAD7GYD8"/>
<protein>
    <submittedName>
        <fullName evidence="1">Uncharacterized protein</fullName>
    </submittedName>
</protein>
<evidence type="ECO:0000313" key="1">
    <source>
        <dbReference type="EMBL" id="KAJ7708076.1"/>
    </source>
</evidence>
<comment type="caution">
    <text evidence="1">The sequence shown here is derived from an EMBL/GenBank/DDBJ whole genome shotgun (WGS) entry which is preliminary data.</text>
</comment>
<dbReference type="Proteomes" id="UP001221757">
    <property type="component" value="Unassembled WGS sequence"/>
</dbReference>
<proteinExistence type="predicted"/>
<accession>A0AAD7GYD8</accession>
<reference evidence="1" key="1">
    <citation type="submission" date="2023-03" db="EMBL/GenBank/DDBJ databases">
        <title>Massive genome expansion in bonnet fungi (Mycena s.s.) driven by repeated elements and novel gene families across ecological guilds.</title>
        <authorList>
            <consortium name="Lawrence Berkeley National Laboratory"/>
            <person name="Harder C.B."/>
            <person name="Miyauchi S."/>
            <person name="Viragh M."/>
            <person name="Kuo A."/>
            <person name="Thoen E."/>
            <person name="Andreopoulos B."/>
            <person name="Lu D."/>
            <person name="Skrede I."/>
            <person name="Drula E."/>
            <person name="Henrissat B."/>
            <person name="Morin E."/>
            <person name="Kohler A."/>
            <person name="Barry K."/>
            <person name="LaButti K."/>
            <person name="Morin E."/>
            <person name="Salamov A."/>
            <person name="Lipzen A."/>
            <person name="Mereny Z."/>
            <person name="Hegedus B."/>
            <person name="Baldrian P."/>
            <person name="Stursova M."/>
            <person name="Weitz H."/>
            <person name="Taylor A."/>
            <person name="Grigoriev I.V."/>
            <person name="Nagy L.G."/>
            <person name="Martin F."/>
            <person name="Kauserud H."/>
        </authorList>
    </citation>
    <scope>NUCLEOTIDE SEQUENCE</scope>
    <source>
        <strain evidence="1">CBHHK067</strain>
    </source>
</reference>